<protein>
    <submittedName>
        <fullName evidence="2">Uncharacterized protein</fullName>
    </submittedName>
</protein>
<keyword evidence="1" id="KW-0812">Transmembrane</keyword>
<comment type="caution">
    <text evidence="2">The sequence shown here is derived from an EMBL/GenBank/DDBJ whole genome shotgun (WGS) entry which is preliminary data.</text>
</comment>
<accession>A0A060QDZ9</accession>
<keyword evidence="1" id="KW-1133">Transmembrane helix</keyword>
<dbReference type="AlphaFoldDB" id="A0A060QDZ9"/>
<evidence type="ECO:0000313" key="2">
    <source>
        <dbReference type="EMBL" id="CDG38923.1"/>
    </source>
</evidence>
<feature type="transmembrane region" description="Helical" evidence="1">
    <location>
        <begin position="20"/>
        <end position="41"/>
    </location>
</feature>
<organism evidence="2 3">
    <name type="scientific">Asaia bogorensis</name>
    <dbReference type="NCBI Taxonomy" id="91915"/>
    <lineage>
        <taxon>Bacteria</taxon>
        <taxon>Pseudomonadati</taxon>
        <taxon>Pseudomonadota</taxon>
        <taxon>Alphaproteobacteria</taxon>
        <taxon>Acetobacterales</taxon>
        <taxon>Acetobacteraceae</taxon>
        <taxon>Asaia</taxon>
    </lineage>
</organism>
<proteinExistence type="predicted"/>
<evidence type="ECO:0000313" key="3">
    <source>
        <dbReference type="Proteomes" id="UP000027583"/>
    </source>
</evidence>
<reference evidence="2 3" key="1">
    <citation type="journal article" date="2014" name="Genome Biol. Evol.">
        <title>Acetic acid bacteria genomes reveal functional traits for adaptation to life in insect guts.</title>
        <authorList>
            <person name="Chouaia B."/>
            <person name="Gaiarsa S."/>
            <person name="Crotti E."/>
            <person name="Comandatore F."/>
            <person name="Degli Esposti M."/>
            <person name="Ricci I."/>
            <person name="Alma A."/>
            <person name="Favia G."/>
            <person name="Bandi C."/>
            <person name="Daffonchio D."/>
        </authorList>
    </citation>
    <scope>NUCLEOTIDE SEQUENCE [LARGE SCALE GENOMIC DNA]</scope>
    <source>
        <strain evidence="2 3">SF2.1</strain>
    </source>
</reference>
<dbReference type="Proteomes" id="UP000027583">
    <property type="component" value="Unassembled WGS sequence"/>
</dbReference>
<dbReference type="RefSeq" id="WP_275451248.1">
    <property type="nucleotide sequence ID" value="NZ_CBLX010000005.1"/>
</dbReference>
<gene>
    <name evidence="2" type="ORF">ASAP_0878</name>
</gene>
<name>A0A060QDZ9_9PROT</name>
<dbReference type="EMBL" id="CBLX010000005">
    <property type="protein sequence ID" value="CDG38923.1"/>
    <property type="molecule type" value="Genomic_DNA"/>
</dbReference>
<sequence length="44" mass="4670">MHNYVMQKQHGEATPETPVVPPILTALAAVSLWLTVTISGVGPD</sequence>
<keyword evidence="1" id="KW-0472">Membrane</keyword>
<evidence type="ECO:0000256" key="1">
    <source>
        <dbReference type="SAM" id="Phobius"/>
    </source>
</evidence>
<reference evidence="2 3" key="2">
    <citation type="journal article" date="2014" name="PLoS ONE">
        <title>Evolution of mitochondria reconstructed from the energy metabolism of living bacteria.</title>
        <authorList>
            <person name="Degli Esposti M."/>
            <person name="Chouaia B."/>
            <person name="Comandatore F."/>
            <person name="Crotti E."/>
            <person name="Sassera D."/>
            <person name="Lievens P.M."/>
            <person name="Daffonchio D."/>
            <person name="Bandi C."/>
        </authorList>
    </citation>
    <scope>NUCLEOTIDE SEQUENCE [LARGE SCALE GENOMIC DNA]</scope>
    <source>
        <strain evidence="2 3">SF2.1</strain>
    </source>
</reference>